<gene>
    <name evidence="1" type="ORF">P7K49_015625</name>
</gene>
<accession>A0ABQ9VA33</accession>
<evidence type="ECO:0000313" key="1">
    <source>
        <dbReference type="EMBL" id="KAK2106111.1"/>
    </source>
</evidence>
<proteinExistence type="predicted"/>
<comment type="caution">
    <text evidence="1">The sequence shown here is derived from an EMBL/GenBank/DDBJ whole genome shotgun (WGS) entry which is preliminary data.</text>
</comment>
<keyword evidence="2" id="KW-1185">Reference proteome</keyword>
<organism evidence="1 2">
    <name type="scientific">Saguinus oedipus</name>
    <name type="common">Cotton-top tamarin</name>
    <name type="synonym">Oedipomidas oedipus</name>
    <dbReference type="NCBI Taxonomy" id="9490"/>
    <lineage>
        <taxon>Eukaryota</taxon>
        <taxon>Metazoa</taxon>
        <taxon>Chordata</taxon>
        <taxon>Craniata</taxon>
        <taxon>Vertebrata</taxon>
        <taxon>Euteleostomi</taxon>
        <taxon>Mammalia</taxon>
        <taxon>Eutheria</taxon>
        <taxon>Euarchontoglires</taxon>
        <taxon>Primates</taxon>
        <taxon>Haplorrhini</taxon>
        <taxon>Platyrrhini</taxon>
        <taxon>Cebidae</taxon>
        <taxon>Callitrichinae</taxon>
        <taxon>Saguinus</taxon>
    </lineage>
</organism>
<dbReference type="Proteomes" id="UP001266305">
    <property type="component" value="Unassembled WGS sequence"/>
</dbReference>
<evidence type="ECO:0000313" key="2">
    <source>
        <dbReference type="Proteomes" id="UP001266305"/>
    </source>
</evidence>
<protein>
    <submittedName>
        <fullName evidence="1">Uncharacterized protein</fullName>
    </submittedName>
</protein>
<sequence length="104" mass="11167">MVAAASPGDMEEILEGFQQQHPSLSLTHPPQCLSLLGLHGKSPAECSLEVPASPNILFSFELLTGETVKNYSFFLPLISSDTKKHKPIWAELLDSGCLGADLSS</sequence>
<name>A0ABQ9VA33_SAGOE</name>
<dbReference type="EMBL" id="JASSZA010000007">
    <property type="protein sequence ID" value="KAK2106111.1"/>
    <property type="molecule type" value="Genomic_DNA"/>
</dbReference>
<reference evidence="1 2" key="1">
    <citation type="submission" date="2023-05" db="EMBL/GenBank/DDBJ databases">
        <title>B98-5 Cell Line De Novo Hybrid Assembly: An Optical Mapping Approach.</title>
        <authorList>
            <person name="Kananen K."/>
            <person name="Auerbach J.A."/>
            <person name="Kautto E."/>
            <person name="Blachly J.S."/>
        </authorList>
    </citation>
    <scope>NUCLEOTIDE SEQUENCE [LARGE SCALE GENOMIC DNA]</scope>
    <source>
        <strain evidence="1">B95-8</strain>
        <tissue evidence="1">Cell line</tissue>
    </source>
</reference>